<dbReference type="PANTHER" id="PTHR43574">
    <property type="entry name" value="EPIMERASE-RELATED"/>
    <property type="match status" value="1"/>
</dbReference>
<sequence length="356" mass="38845">MSNVPSDPAPTARSTSPVLVTGVAGFIGFHVARRLLERGDAVVGVDNFSSYYDPALKKARLAQLENHPRFQFRLTDLADADATAAVFREAAPRRVVHLAAQPGVRHSLTEPQPYAQTNVVAFLNVLEACRHGKVDHLVYASSSSVYGSNRKVPFSERDNVDHPVSLYAATKKANELMAHSYAHLYGLPATGLRFFTVYGPWGRPDMAVYIFTDAIARGLPINVSNGGRVWRDFTFIDDVVEGVVRILDRPAQPDPAWDALAPDPATSSAPHRIYNIGNNHPEELNGLIGMIEQAVGRTATRTDVPLPPGDVLETAADISDLARDTGFAPRTPLVDGVNRFVEWYRDFHGPDTGGKV</sequence>
<evidence type="ECO:0000313" key="4">
    <source>
        <dbReference type="Proteomes" id="UP000537592"/>
    </source>
</evidence>
<dbReference type="GO" id="GO:0050378">
    <property type="term" value="F:UDP-glucuronate 4-epimerase activity"/>
    <property type="evidence" value="ECO:0007669"/>
    <property type="project" value="UniProtKB-EC"/>
</dbReference>
<reference evidence="3 4" key="1">
    <citation type="submission" date="2020-08" db="EMBL/GenBank/DDBJ databases">
        <title>Genomic Encyclopedia of Type Strains, Phase IV (KMG-IV): sequencing the most valuable type-strain genomes for metagenomic binning, comparative biology and taxonomic classification.</title>
        <authorList>
            <person name="Goeker M."/>
        </authorList>
    </citation>
    <scope>NUCLEOTIDE SEQUENCE [LARGE SCALE GENOMIC DNA]</scope>
    <source>
        <strain evidence="3 4">DSM 28760</strain>
    </source>
</reference>
<proteinExistence type="predicted"/>
<evidence type="ECO:0000256" key="1">
    <source>
        <dbReference type="ARBA" id="ARBA00023027"/>
    </source>
</evidence>
<gene>
    <name evidence="3" type="ORF">FHS81_001883</name>
</gene>
<dbReference type="AlphaFoldDB" id="A0A7W6EH20"/>
<organism evidence="3 4">
    <name type="scientific">Pseudochelatococcus contaminans</name>
    <dbReference type="NCBI Taxonomy" id="1538103"/>
    <lineage>
        <taxon>Bacteria</taxon>
        <taxon>Pseudomonadati</taxon>
        <taxon>Pseudomonadota</taxon>
        <taxon>Alphaproteobacteria</taxon>
        <taxon>Hyphomicrobiales</taxon>
        <taxon>Chelatococcaceae</taxon>
        <taxon>Pseudochelatococcus</taxon>
    </lineage>
</organism>
<keyword evidence="4" id="KW-1185">Reference proteome</keyword>
<accession>A0A7W6EH20</accession>
<evidence type="ECO:0000313" key="3">
    <source>
        <dbReference type="EMBL" id="MBB3809795.1"/>
    </source>
</evidence>
<evidence type="ECO:0000259" key="2">
    <source>
        <dbReference type="Pfam" id="PF01370"/>
    </source>
</evidence>
<keyword evidence="3" id="KW-0413">Isomerase</keyword>
<dbReference type="EC" id="5.1.3.6" evidence="3"/>
<feature type="domain" description="NAD-dependent epimerase/dehydratase" evidence="2">
    <location>
        <begin position="18"/>
        <end position="254"/>
    </location>
</feature>
<dbReference type="InterPro" id="IPR001509">
    <property type="entry name" value="Epimerase_deHydtase"/>
</dbReference>
<keyword evidence="1" id="KW-0520">NAD</keyword>
<dbReference type="Gene3D" id="3.40.50.720">
    <property type="entry name" value="NAD(P)-binding Rossmann-like Domain"/>
    <property type="match status" value="1"/>
</dbReference>
<dbReference type="EMBL" id="JACICC010000004">
    <property type="protein sequence ID" value="MBB3809795.1"/>
    <property type="molecule type" value="Genomic_DNA"/>
</dbReference>
<name>A0A7W6EH20_9HYPH</name>
<dbReference type="SUPFAM" id="SSF51735">
    <property type="entry name" value="NAD(P)-binding Rossmann-fold domains"/>
    <property type="match status" value="1"/>
</dbReference>
<dbReference type="PRINTS" id="PR01713">
    <property type="entry name" value="NUCEPIMERASE"/>
</dbReference>
<dbReference type="Proteomes" id="UP000537592">
    <property type="component" value="Unassembled WGS sequence"/>
</dbReference>
<dbReference type="InterPro" id="IPR036291">
    <property type="entry name" value="NAD(P)-bd_dom_sf"/>
</dbReference>
<dbReference type="Pfam" id="PF01370">
    <property type="entry name" value="Epimerase"/>
    <property type="match status" value="1"/>
</dbReference>
<protein>
    <submittedName>
        <fullName evidence="3">UDP-glucuronate 4-epimerase</fullName>
        <ecNumber evidence="3">5.1.3.6</ecNumber>
    </submittedName>
</protein>
<dbReference type="RefSeq" id="WP_210281622.1">
    <property type="nucleotide sequence ID" value="NZ_JACICC010000004.1"/>
</dbReference>
<comment type="caution">
    <text evidence="3">The sequence shown here is derived from an EMBL/GenBank/DDBJ whole genome shotgun (WGS) entry which is preliminary data.</text>
</comment>